<dbReference type="PANTHER" id="PTHR31488:SF1">
    <property type="entry name" value="C-MANNOSYLTRANSFERASE DPY19L1"/>
    <property type="match status" value="1"/>
</dbReference>
<keyword evidence="13" id="KW-1185">Reference proteome</keyword>
<evidence type="ECO:0000256" key="10">
    <source>
        <dbReference type="ARBA" id="ARBA00023136"/>
    </source>
</evidence>
<dbReference type="AlphaFoldDB" id="A0A7R8CFV4"/>
<organism evidence="12 13">
    <name type="scientific">Lepeophtheirus salmonis</name>
    <name type="common">Salmon louse</name>
    <name type="synonym">Caligus salmonis</name>
    <dbReference type="NCBI Taxonomy" id="72036"/>
    <lineage>
        <taxon>Eukaryota</taxon>
        <taxon>Metazoa</taxon>
        <taxon>Ecdysozoa</taxon>
        <taxon>Arthropoda</taxon>
        <taxon>Crustacea</taxon>
        <taxon>Multicrustacea</taxon>
        <taxon>Hexanauplia</taxon>
        <taxon>Copepoda</taxon>
        <taxon>Siphonostomatoida</taxon>
        <taxon>Caligidae</taxon>
        <taxon>Lepeophtheirus</taxon>
    </lineage>
</organism>
<gene>
    <name evidence="12" type="ORF">LSAA_3316</name>
</gene>
<dbReference type="PRINTS" id="PR01011">
    <property type="entry name" value="GLUTPROXDASE"/>
</dbReference>
<proteinExistence type="inferred from homology"/>
<evidence type="ECO:0000256" key="4">
    <source>
        <dbReference type="ARBA" id="ARBA00022559"/>
    </source>
</evidence>
<dbReference type="PROSITE" id="PS51355">
    <property type="entry name" value="GLUTATHIONE_PEROXID_3"/>
    <property type="match status" value="1"/>
</dbReference>
<comment type="subcellular location">
    <subcellularLocation>
        <location evidence="1">Membrane</location>
        <topology evidence="1">Multi-pass membrane protein</topology>
    </subcellularLocation>
</comment>
<evidence type="ECO:0000256" key="2">
    <source>
        <dbReference type="ARBA" id="ARBA00006926"/>
    </source>
</evidence>
<keyword evidence="4 11" id="KW-0575">Peroxidase</keyword>
<dbReference type="SUPFAM" id="SSF52833">
    <property type="entry name" value="Thioredoxin-like"/>
    <property type="match status" value="1"/>
</dbReference>
<comment type="similarity">
    <text evidence="2 11">Belongs to the glutathione peroxidase family.</text>
</comment>
<dbReference type="EMBL" id="HG994590">
    <property type="protein sequence ID" value="CAF2805920.1"/>
    <property type="molecule type" value="Genomic_DNA"/>
</dbReference>
<reference evidence="12" key="1">
    <citation type="submission" date="2021-02" db="EMBL/GenBank/DDBJ databases">
        <authorList>
            <person name="Bekaert M."/>
        </authorList>
    </citation>
    <scope>NUCLEOTIDE SEQUENCE</scope>
    <source>
        <strain evidence="12">IoA-00</strain>
    </source>
</reference>
<dbReference type="GO" id="GO:0000030">
    <property type="term" value="F:mannosyltransferase activity"/>
    <property type="evidence" value="ECO:0007669"/>
    <property type="project" value="TreeGrafter"/>
</dbReference>
<dbReference type="PROSITE" id="PS00763">
    <property type="entry name" value="GLUTATHIONE_PEROXID_2"/>
    <property type="match status" value="1"/>
</dbReference>
<evidence type="ECO:0000256" key="8">
    <source>
        <dbReference type="ARBA" id="ARBA00022989"/>
    </source>
</evidence>
<dbReference type="InterPro" id="IPR000889">
    <property type="entry name" value="Glutathione_peroxidase"/>
</dbReference>
<sequence>MEKTIYDFKVTKLDGTKLDMSTLKGKMNELCEMFGNKLIILAFPCNQFAHQENADGNEILEILNKVRPGKNFEPKCEMLCKVNVNGSDEDPLFTWLKSLLPYPSDDSVSFMTHPQNIIWNPVKRTDIAWNFEKFLISPNGKPVKNDIPKIILERKFQRIYKICCKIVVNLAFSIISSLSTAERFRELLIYSSIMPSNANKHSHSKKTKENPGTRHKPRLSLVAVALGLIVGVVHKREMTFRTEMGLYYSYFKTMVEAPDFLSGLNNLIYNDLTEYPNTINTMKRFNLYPEVALGIGYRIYNYTTSRLGIVTKTCFRIDRGEDLSPVESCEGLGEPIYFYLQGVWICSGFTTFFIFLMGYLISESKIGGLLSVLSFFFNHGECTRVQWSPPLRESFSFPIWLMQQYFVTVSLQKDSQSSSMKITLSSLVFIMTWQFAQFTLLTQLLCLYFMYVSGFIVESVFKNILKGLFTALIAATVVMFGNEMLITSFYFSALCSALIMCYGFPSSSVKSILRIPLQLVLFIISSVTFKTLLSNVLRVKDDNHIFDILRSKFSTFKNFHTLLYTCSKEFDFLGTEMPFKITLTLLLPSAVLGVCTWLYSNRHKLLARIFNTSDEVEPEAIYHILQSLPFLFMASIIMRLKLFLSPQLCILVSLLASKKLWASFGVERRDKQLIMVFILLGLMIGTIDRMDQRGRSSNWFFCGTHASYGKFTSLSTRRPVVNHPHYEDESLRARTKEIYRIYSRITVKEYLPSETGCAMTDLWDIEIPRTSASLPPLCKTLWNSSKKEMFGLTRVFKNNQYVVLKVM</sequence>
<dbReference type="Proteomes" id="UP000675881">
    <property type="component" value="Chromosome 11"/>
</dbReference>
<keyword evidence="10" id="KW-0472">Membrane</keyword>
<dbReference type="OrthoDB" id="446890at2759"/>
<dbReference type="InterPro" id="IPR029760">
    <property type="entry name" value="GPX_CS"/>
</dbReference>
<evidence type="ECO:0000256" key="11">
    <source>
        <dbReference type="RuleBase" id="RU000499"/>
    </source>
</evidence>
<protein>
    <recommendedName>
        <fullName evidence="11">Glutathione peroxidase</fullName>
    </recommendedName>
</protein>
<dbReference type="Pfam" id="PF00255">
    <property type="entry name" value="GSHPx"/>
    <property type="match status" value="1"/>
</dbReference>
<evidence type="ECO:0000256" key="5">
    <source>
        <dbReference type="ARBA" id="ARBA00022676"/>
    </source>
</evidence>
<keyword evidence="9 11" id="KW-0560">Oxidoreductase</keyword>
<dbReference type="InterPro" id="IPR018732">
    <property type="entry name" value="Dpy-19/Dpy-19-like"/>
</dbReference>
<comment type="similarity">
    <text evidence="3">Belongs to the dpy-19 family.</text>
</comment>
<evidence type="ECO:0000256" key="9">
    <source>
        <dbReference type="ARBA" id="ARBA00023002"/>
    </source>
</evidence>
<keyword evidence="5 12" id="KW-0328">Glycosyltransferase</keyword>
<evidence type="ECO:0000256" key="3">
    <source>
        <dbReference type="ARBA" id="ARBA00008744"/>
    </source>
</evidence>
<dbReference type="InterPro" id="IPR036249">
    <property type="entry name" value="Thioredoxin-like_sf"/>
</dbReference>
<evidence type="ECO:0000313" key="13">
    <source>
        <dbReference type="Proteomes" id="UP000675881"/>
    </source>
</evidence>
<dbReference type="PANTHER" id="PTHR31488">
    <property type="entry name" value="DPY-19-LIKE 1, LIKE (H. SAPIENS)"/>
    <property type="match status" value="1"/>
</dbReference>
<keyword evidence="7" id="KW-0812">Transmembrane</keyword>
<dbReference type="Gene3D" id="3.40.30.10">
    <property type="entry name" value="Glutaredoxin"/>
    <property type="match status" value="1"/>
</dbReference>
<dbReference type="Pfam" id="PF10034">
    <property type="entry name" value="Dpy19"/>
    <property type="match status" value="2"/>
</dbReference>
<evidence type="ECO:0000256" key="7">
    <source>
        <dbReference type="ARBA" id="ARBA00022692"/>
    </source>
</evidence>
<keyword evidence="8" id="KW-1133">Transmembrane helix</keyword>
<evidence type="ECO:0000256" key="1">
    <source>
        <dbReference type="ARBA" id="ARBA00004141"/>
    </source>
</evidence>
<dbReference type="GO" id="GO:0005637">
    <property type="term" value="C:nuclear inner membrane"/>
    <property type="evidence" value="ECO:0007669"/>
    <property type="project" value="TreeGrafter"/>
</dbReference>
<evidence type="ECO:0000313" key="12">
    <source>
        <dbReference type="EMBL" id="CAF2805920.1"/>
    </source>
</evidence>
<evidence type="ECO:0000256" key="6">
    <source>
        <dbReference type="ARBA" id="ARBA00022679"/>
    </source>
</evidence>
<keyword evidence="6 12" id="KW-0808">Transferase</keyword>
<name>A0A7R8CFV4_LEPSM</name>
<dbReference type="GO" id="GO:0006979">
    <property type="term" value="P:response to oxidative stress"/>
    <property type="evidence" value="ECO:0007669"/>
    <property type="project" value="InterPro"/>
</dbReference>
<dbReference type="GO" id="GO:0004601">
    <property type="term" value="F:peroxidase activity"/>
    <property type="evidence" value="ECO:0007669"/>
    <property type="project" value="UniProtKB-KW"/>
</dbReference>
<accession>A0A7R8CFV4</accession>